<feature type="domain" description="GGDEF" evidence="3">
    <location>
        <begin position="530"/>
        <end position="663"/>
    </location>
</feature>
<dbReference type="InterPro" id="IPR018771">
    <property type="entry name" value="PocR_dom"/>
</dbReference>
<dbReference type="SUPFAM" id="SSF55785">
    <property type="entry name" value="PYP-like sensor domain (PAS domain)"/>
    <property type="match status" value="2"/>
</dbReference>
<dbReference type="NCBIfam" id="TIGR00254">
    <property type="entry name" value="GGDEF"/>
    <property type="match status" value="1"/>
</dbReference>
<feature type="domain" description="PAS" evidence="1">
    <location>
        <begin position="237"/>
        <end position="314"/>
    </location>
</feature>
<dbReference type="NCBIfam" id="TIGR00229">
    <property type="entry name" value="sensory_box"/>
    <property type="match status" value="2"/>
</dbReference>
<dbReference type="Pfam" id="PF00989">
    <property type="entry name" value="PAS"/>
    <property type="match status" value="1"/>
</dbReference>
<comment type="caution">
    <text evidence="4">The sequence shown here is derived from an EMBL/GenBank/DDBJ whole genome shotgun (WGS) entry which is preliminary data.</text>
</comment>
<dbReference type="PANTHER" id="PTHR46663">
    <property type="entry name" value="DIGUANYLATE CYCLASE DGCT-RELATED"/>
    <property type="match status" value="1"/>
</dbReference>
<dbReference type="SMART" id="SM00267">
    <property type="entry name" value="GGDEF"/>
    <property type="match status" value="1"/>
</dbReference>
<dbReference type="EMBL" id="JACEZU010000020">
    <property type="protein sequence ID" value="MBA5690594.1"/>
    <property type="molecule type" value="Genomic_DNA"/>
</dbReference>
<dbReference type="InterPro" id="IPR001610">
    <property type="entry name" value="PAC"/>
</dbReference>
<feature type="domain" description="PAS" evidence="1">
    <location>
        <begin position="371"/>
        <end position="443"/>
    </location>
</feature>
<evidence type="ECO:0000259" key="1">
    <source>
        <dbReference type="PROSITE" id="PS50112"/>
    </source>
</evidence>
<dbReference type="GO" id="GO:0006355">
    <property type="term" value="P:regulation of DNA-templated transcription"/>
    <property type="evidence" value="ECO:0007669"/>
    <property type="project" value="InterPro"/>
</dbReference>
<dbReference type="InterPro" id="IPR035965">
    <property type="entry name" value="PAS-like_dom_sf"/>
</dbReference>
<evidence type="ECO:0000313" key="5">
    <source>
        <dbReference type="Proteomes" id="UP000573499"/>
    </source>
</evidence>
<organism evidence="4 5">
    <name type="scientific">Rugamonas apoptosis</name>
    <dbReference type="NCBI Taxonomy" id="2758570"/>
    <lineage>
        <taxon>Bacteria</taxon>
        <taxon>Pseudomonadati</taxon>
        <taxon>Pseudomonadota</taxon>
        <taxon>Betaproteobacteria</taxon>
        <taxon>Burkholderiales</taxon>
        <taxon>Oxalobacteraceae</taxon>
        <taxon>Telluria group</taxon>
        <taxon>Rugamonas</taxon>
    </lineage>
</organism>
<accession>A0A7W2FFF1</accession>
<dbReference type="InterPro" id="IPR013655">
    <property type="entry name" value="PAS_fold_3"/>
</dbReference>
<reference evidence="4 5" key="1">
    <citation type="submission" date="2020-07" db="EMBL/GenBank/DDBJ databases">
        <title>Novel species isolated from subtropical streams in China.</title>
        <authorList>
            <person name="Lu H."/>
        </authorList>
    </citation>
    <scope>NUCLEOTIDE SEQUENCE [LARGE SCALE GENOMIC DNA]</scope>
    <source>
        <strain evidence="4 5">LX47W</strain>
    </source>
</reference>
<dbReference type="Proteomes" id="UP000573499">
    <property type="component" value="Unassembled WGS sequence"/>
</dbReference>
<evidence type="ECO:0000259" key="3">
    <source>
        <dbReference type="PROSITE" id="PS50887"/>
    </source>
</evidence>
<dbReference type="Pfam" id="PF00990">
    <property type="entry name" value="GGDEF"/>
    <property type="match status" value="1"/>
</dbReference>
<name>A0A7W2FFF1_9BURK</name>
<dbReference type="SMART" id="SM00086">
    <property type="entry name" value="PAC"/>
    <property type="match status" value="2"/>
</dbReference>
<dbReference type="InterPro" id="IPR000014">
    <property type="entry name" value="PAS"/>
</dbReference>
<dbReference type="FunFam" id="3.30.70.270:FF:000001">
    <property type="entry name" value="Diguanylate cyclase domain protein"/>
    <property type="match status" value="1"/>
</dbReference>
<dbReference type="CDD" id="cd00130">
    <property type="entry name" value="PAS"/>
    <property type="match status" value="2"/>
</dbReference>
<feature type="domain" description="PAC" evidence="2">
    <location>
        <begin position="318"/>
        <end position="370"/>
    </location>
</feature>
<dbReference type="PANTHER" id="PTHR46663:SF3">
    <property type="entry name" value="SLL0267 PROTEIN"/>
    <property type="match status" value="1"/>
</dbReference>
<dbReference type="AlphaFoldDB" id="A0A7W2FFF1"/>
<dbReference type="Gene3D" id="3.30.450.20">
    <property type="entry name" value="PAS domain"/>
    <property type="match status" value="2"/>
</dbReference>
<dbReference type="Pfam" id="PF10114">
    <property type="entry name" value="PocR"/>
    <property type="match status" value="1"/>
</dbReference>
<dbReference type="InterPro" id="IPR013767">
    <property type="entry name" value="PAS_fold"/>
</dbReference>
<dbReference type="PROSITE" id="PS50887">
    <property type="entry name" value="GGDEF"/>
    <property type="match status" value="1"/>
</dbReference>
<dbReference type="InterPro" id="IPR052163">
    <property type="entry name" value="DGC-Regulatory_Protein"/>
</dbReference>
<dbReference type="InterPro" id="IPR000700">
    <property type="entry name" value="PAS-assoc_C"/>
</dbReference>
<dbReference type="CDD" id="cd01949">
    <property type="entry name" value="GGDEF"/>
    <property type="match status" value="1"/>
</dbReference>
<dbReference type="PROSITE" id="PS50112">
    <property type="entry name" value="PAS"/>
    <property type="match status" value="2"/>
</dbReference>
<proteinExistence type="predicted"/>
<dbReference type="SMART" id="SM00091">
    <property type="entry name" value="PAS"/>
    <property type="match status" value="2"/>
</dbReference>
<dbReference type="RefSeq" id="WP_182157456.1">
    <property type="nucleotide sequence ID" value="NZ_JACEZU010000020.1"/>
</dbReference>
<dbReference type="Gene3D" id="2.10.70.100">
    <property type="match status" value="1"/>
</dbReference>
<dbReference type="SUPFAM" id="SSF55073">
    <property type="entry name" value="Nucleotide cyclase"/>
    <property type="match status" value="1"/>
</dbReference>
<feature type="domain" description="PAC" evidence="2">
    <location>
        <begin position="446"/>
        <end position="498"/>
    </location>
</feature>
<sequence>MTQPLPTPEQPMFFVRPSQLAQMRDPLHASWNRALASRDATPPSGIDLTQLIDFSKMNEVFASYLEVIGLPVAVIDFNGVVLASSNWQRLCMEYHRNHEGTLSRCLESDTSLSRQMQDGTNYAIYRCSNGLTDCASPIIVDGQHIANLFIGQFFLQPPDLAYFEGQRAQFGFERDSYFKALAEVPIVAEERVPSILKMLVGFANLLATQSLAEHRARTAYLDVERQVIERTQALARSEQRMRAIIELSPIPKATVTADGHISYVNAAFSRSFGFTLAEVATMDAFWTRVLPEPRARAAAVATWCDRLNESVAKGLPFQPTELALTCQDGDVRTVIAETVSIGGEAGGEDSRLIVFYDITQLKRAESALREAKERVEAAASAGIVGIWDWDVVNNRLVWDQVMYKLYGLREGDFGGAFDAWAASIHPDDRAHVEREIQAALRGEREYALEFRVLWPDGSTHYLKAVSQTTFDAQGKPLHMMGVNYDTTAQKEIQLQLDKLAYYDLLTGLPNRRLLEDRLQQAIALAQRKRRKVGVLFIDLDRFKQVNDLHGHQAGDWLLKEVAKRAKACLRASDTPSRLGGDEFVVLLPDVLNMDDAVSVAEKIRASLALPFTMDDGQLLDISSSIGVALYPDQADDARKLLMCGDEAMYKAKQGGRNAVVACA</sequence>
<evidence type="ECO:0000259" key="2">
    <source>
        <dbReference type="PROSITE" id="PS50113"/>
    </source>
</evidence>
<dbReference type="InterPro" id="IPR000160">
    <property type="entry name" value="GGDEF_dom"/>
</dbReference>
<gene>
    <name evidence="4" type="ORF">H3H39_26515</name>
</gene>
<dbReference type="InterPro" id="IPR029787">
    <property type="entry name" value="Nucleotide_cyclase"/>
</dbReference>
<dbReference type="PROSITE" id="PS50113">
    <property type="entry name" value="PAC"/>
    <property type="match status" value="2"/>
</dbReference>
<evidence type="ECO:0000313" key="4">
    <source>
        <dbReference type="EMBL" id="MBA5690594.1"/>
    </source>
</evidence>
<protein>
    <submittedName>
        <fullName evidence="4">Diguanylate cyclase</fullName>
    </submittedName>
</protein>
<keyword evidence="5" id="KW-1185">Reference proteome</keyword>
<dbReference type="InterPro" id="IPR043128">
    <property type="entry name" value="Rev_trsase/Diguanyl_cyclase"/>
</dbReference>
<dbReference type="Pfam" id="PF08447">
    <property type="entry name" value="PAS_3"/>
    <property type="match status" value="1"/>
</dbReference>
<dbReference type="GO" id="GO:0003824">
    <property type="term" value="F:catalytic activity"/>
    <property type="evidence" value="ECO:0007669"/>
    <property type="project" value="UniProtKB-ARBA"/>
</dbReference>
<dbReference type="Gene3D" id="3.30.70.270">
    <property type="match status" value="1"/>
</dbReference>